<evidence type="ECO:0000259" key="3">
    <source>
        <dbReference type="Pfam" id="PF03413"/>
    </source>
</evidence>
<dbReference type="HOGENOM" id="CLU_118006_0_0_5"/>
<evidence type="ECO:0000256" key="2">
    <source>
        <dbReference type="SAM" id="SignalP"/>
    </source>
</evidence>
<dbReference type="EMBL" id="CP002418">
    <property type="protein sequence ID" value="ADU44798.1"/>
    <property type="molecule type" value="Genomic_DNA"/>
</dbReference>
<reference evidence="4" key="1">
    <citation type="submission" date="2010-12" db="EMBL/GenBank/DDBJ databases">
        <title>Complete sequence of Rhodopseudomonas palustris DX-1.</title>
        <authorList>
            <consortium name="US DOE Joint Genome Institute"/>
            <person name="Lucas S."/>
            <person name="Copeland A."/>
            <person name="Lapidus A."/>
            <person name="Cheng J.-F."/>
            <person name="Goodwin L."/>
            <person name="Pitluck S."/>
            <person name="Misra M."/>
            <person name="Chertkov O."/>
            <person name="Detter J.C."/>
            <person name="Han C."/>
            <person name="Tapia R."/>
            <person name="Land M."/>
            <person name="Hauser L."/>
            <person name="Kyrpides N."/>
            <person name="Ivanova N."/>
            <person name="Ovchinnikova G."/>
            <person name="Logan B."/>
            <person name="Oda Y."/>
            <person name="Harwood C."/>
            <person name="Woyke T."/>
        </authorList>
    </citation>
    <scope>NUCLEOTIDE SEQUENCE [LARGE SCALE GENOMIC DNA]</scope>
    <source>
        <strain evidence="4">DX-1</strain>
    </source>
</reference>
<dbReference type="Pfam" id="PF03413">
    <property type="entry name" value="PepSY"/>
    <property type="match status" value="1"/>
</dbReference>
<sequence length="216" mass="22886" precursor="true">MRTAFRMSAVAVALLVVQPSFAAHDTAPNAPSTGEAPSAEPDPGQKLDLVRSAPVSLGRALAIAETSHPGTKSLRIETDLAAQGLIYRVRTGRDGQVWESVVSAESGTIVSDRSVPIRVDADDDERFELVALQSVGPGMSDAVMVAERSTRGRAVLGELQVEKGRLKFVVVVLAGDDLKEVVLEPPGARLRNPPSPRPGAMPNPDRRIAPGSKQRS</sequence>
<feature type="region of interest" description="Disordered" evidence="1">
    <location>
        <begin position="185"/>
        <end position="216"/>
    </location>
</feature>
<name>E6VPD8_RHOPX</name>
<proteinExistence type="predicted"/>
<keyword evidence="2" id="KW-0732">Signal</keyword>
<gene>
    <name evidence="4" type="ordered locus">Rpdx1_3219</name>
</gene>
<evidence type="ECO:0000256" key="1">
    <source>
        <dbReference type="SAM" id="MobiDB-lite"/>
    </source>
</evidence>
<evidence type="ECO:0000313" key="5">
    <source>
        <dbReference type="Proteomes" id="UP000001402"/>
    </source>
</evidence>
<dbReference type="Proteomes" id="UP000001402">
    <property type="component" value="Chromosome"/>
</dbReference>
<dbReference type="Gene3D" id="3.10.450.40">
    <property type="match status" value="1"/>
</dbReference>
<dbReference type="AlphaFoldDB" id="E6VPD8"/>
<feature type="signal peptide" evidence="2">
    <location>
        <begin position="1"/>
        <end position="22"/>
    </location>
</feature>
<dbReference type="InterPro" id="IPR025711">
    <property type="entry name" value="PepSY"/>
</dbReference>
<accession>E6VPD8</accession>
<dbReference type="BioCyc" id="RPAL652103:RPDX1_RS15875-MONOMER"/>
<evidence type="ECO:0000313" key="4">
    <source>
        <dbReference type="EMBL" id="ADU44798.1"/>
    </source>
</evidence>
<dbReference type="OrthoDB" id="8253315at2"/>
<feature type="region of interest" description="Disordered" evidence="1">
    <location>
        <begin position="26"/>
        <end position="47"/>
    </location>
</feature>
<feature type="chain" id="PRO_5003213935" description="PepSY domain-containing protein" evidence="2">
    <location>
        <begin position="23"/>
        <end position="216"/>
    </location>
</feature>
<feature type="domain" description="PepSY" evidence="3">
    <location>
        <begin position="55"/>
        <end position="112"/>
    </location>
</feature>
<dbReference type="eggNOG" id="COG3212">
    <property type="taxonomic scope" value="Bacteria"/>
</dbReference>
<protein>
    <recommendedName>
        <fullName evidence="3">PepSY domain-containing protein</fullName>
    </recommendedName>
</protein>
<dbReference type="KEGG" id="rpx:Rpdx1_3219"/>
<organism evidence="4 5">
    <name type="scientific">Rhodopseudomonas palustris (strain DX-1)</name>
    <dbReference type="NCBI Taxonomy" id="652103"/>
    <lineage>
        <taxon>Bacteria</taxon>
        <taxon>Pseudomonadati</taxon>
        <taxon>Pseudomonadota</taxon>
        <taxon>Alphaproteobacteria</taxon>
        <taxon>Hyphomicrobiales</taxon>
        <taxon>Nitrobacteraceae</taxon>
        <taxon>Rhodopseudomonas</taxon>
    </lineage>
</organism>